<dbReference type="InterPro" id="IPR013169">
    <property type="entry name" value="mRNA_splic_Cwf18-like"/>
</dbReference>
<evidence type="ECO:0000313" key="3">
    <source>
        <dbReference type="EMBL" id="KAJ3222053.1"/>
    </source>
</evidence>
<evidence type="ECO:0000256" key="1">
    <source>
        <dbReference type="SAM" id="Coils"/>
    </source>
</evidence>
<feature type="compositionally biased region" description="Basic and acidic residues" evidence="2">
    <location>
        <begin position="57"/>
        <end position="68"/>
    </location>
</feature>
<feature type="region of interest" description="Disordered" evidence="2">
    <location>
        <begin position="154"/>
        <end position="174"/>
    </location>
</feature>
<proteinExistence type="predicted"/>
<dbReference type="EMBL" id="JADGJW010000194">
    <property type="protein sequence ID" value="KAJ3222053.1"/>
    <property type="molecule type" value="Genomic_DNA"/>
</dbReference>
<feature type="compositionally biased region" description="Basic and acidic residues" evidence="2">
    <location>
        <begin position="154"/>
        <end position="164"/>
    </location>
</feature>
<reference evidence="3" key="1">
    <citation type="submission" date="2020-05" db="EMBL/GenBank/DDBJ databases">
        <title>Phylogenomic resolution of chytrid fungi.</title>
        <authorList>
            <person name="Stajich J.E."/>
            <person name="Amses K."/>
            <person name="Simmons R."/>
            <person name="Seto K."/>
            <person name="Myers J."/>
            <person name="Bonds A."/>
            <person name="Quandt C.A."/>
            <person name="Barry K."/>
            <person name="Liu P."/>
            <person name="Grigoriev I."/>
            <person name="Longcore J.E."/>
            <person name="James T.Y."/>
        </authorList>
    </citation>
    <scope>NUCLEOTIDE SEQUENCE</scope>
    <source>
        <strain evidence="3">JEL0476</strain>
    </source>
</reference>
<gene>
    <name evidence="3" type="primary">CCDC12</name>
    <name evidence="3" type="ORF">HK099_002754</name>
</gene>
<dbReference type="PANTHER" id="PTHR31551:SF1">
    <property type="entry name" value="COILED-COIL DOMAIN-CONTAINING PROTEIN 12"/>
    <property type="match status" value="1"/>
</dbReference>
<keyword evidence="1" id="KW-0175">Coiled coil</keyword>
<comment type="caution">
    <text evidence="3">The sequence shown here is derived from an EMBL/GenBank/DDBJ whole genome shotgun (WGS) entry which is preliminary data.</text>
</comment>
<protein>
    <submittedName>
        <fullName evidence="3">Coiled-coil domain-containing protein 12</fullName>
    </submittedName>
</protein>
<feature type="coiled-coil region" evidence="1">
    <location>
        <begin position="87"/>
        <end position="147"/>
    </location>
</feature>
<evidence type="ECO:0000313" key="4">
    <source>
        <dbReference type="Proteomes" id="UP001211065"/>
    </source>
</evidence>
<keyword evidence="4" id="KW-1185">Reference proteome</keyword>
<dbReference type="AlphaFoldDB" id="A0AAD5U2N9"/>
<dbReference type="GO" id="GO:0071014">
    <property type="term" value="C:post-mRNA release spliceosomal complex"/>
    <property type="evidence" value="ECO:0007669"/>
    <property type="project" value="TreeGrafter"/>
</dbReference>
<name>A0AAD5U2N9_9FUNG</name>
<feature type="compositionally biased region" description="Polar residues" evidence="2">
    <location>
        <begin position="165"/>
        <end position="174"/>
    </location>
</feature>
<accession>A0AAD5U2N9</accession>
<feature type="region of interest" description="Disordered" evidence="2">
    <location>
        <begin position="1"/>
        <end position="78"/>
    </location>
</feature>
<evidence type="ECO:0000256" key="2">
    <source>
        <dbReference type="SAM" id="MobiDB-lite"/>
    </source>
</evidence>
<feature type="compositionally biased region" description="Basic residues" evidence="2">
    <location>
        <begin position="11"/>
        <end position="22"/>
    </location>
</feature>
<dbReference type="PANTHER" id="PTHR31551">
    <property type="entry name" value="PRE-MRNA-SPLICING FACTOR CWF18"/>
    <property type="match status" value="1"/>
</dbReference>
<dbReference type="Proteomes" id="UP001211065">
    <property type="component" value="Unassembled WGS sequence"/>
</dbReference>
<dbReference type="GO" id="GO:0005684">
    <property type="term" value="C:U2-type spliceosomal complex"/>
    <property type="evidence" value="ECO:0007669"/>
    <property type="project" value="TreeGrafter"/>
</dbReference>
<dbReference type="Pfam" id="PF08315">
    <property type="entry name" value="cwf18"/>
    <property type="match status" value="1"/>
</dbReference>
<sequence length="174" mass="20135">MSSLQNEVAERKKRLAEWKKRKQEGTSNKKQKTSTNGNTQTKDTFIDVINFRNYTPSDKRDVDQDDYKGLQNSTKEAKKTNDIIEEVGAIEKQVKEFENDAKKAEESRIKELDLYNLAPKKADFDLKRDLDKKLEKLEKKTKSSITQLIRERLKASGELTDGKDNVNNSFSDEE</sequence>
<feature type="compositionally biased region" description="Polar residues" evidence="2">
    <location>
        <begin position="25"/>
        <end position="43"/>
    </location>
</feature>
<organism evidence="3 4">
    <name type="scientific">Clydaea vesicula</name>
    <dbReference type="NCBI Taxonomy" id="447962"/>
    <lineage>
        <taxon>Eukaryota</taxon>
        <taxon>Fungi</taxon>
        <taxon>Fungi incertae sedis</taxon>
        <taxon>Chytridiomycota</taxon>
        <taxon>Chytridiomycota incertae sedis</taxon>
        <taxon>Chytridiomycetes</taxon>
        <taxon>Lobulomycetales</taxon>
        <taxon>Lobulomycetaceae</taxon>
        <taxon>Clydaea</taxon>
    </lineage>
</organism>